<dbReference type="EMBL" id="HACA01012208">
    <property type="protein sequence ID" value="CDW29569.1"/>
    <property type="molecule type" value="Transcribed_RNA"/>
</dbReference>
<reference evidence="1" key="1">
    <citation type="submission" date="2014-05" db="EMBL/GenBank/DDBJ databases">
        <authorList>
            <person name="Chronopoulou M."/>
        </authorList>
    </citation>
    <scope>NUCLEOTIDE SEQUENCE</scope>
    <source>
        <tissue evidence="1">Whole organism</tissue>
    </source>
</reference>
<protein>
    <submittedName>
        <fullName evidence="1">Uncharacterized protein</fullName>
    </submittedName>
</protein>
<proteinExistence type="predicted"/>
<name>A0A0K2TU77_LEPSM</name>
<evidence type="ECO:0000313" key="1">
    <source>
        <dbReference type="EMBL" id="CDW29569.1"/>
    </source>
</evidence>
<accession>A0A0K2TU77</accession>
<sequence>MISFLNQIIFHSRANFWNALGRHPLLEAVGRTTQAGNTSEKHSVDILPQIYRSINFSNHQNPAFPYNSIQGDHVYLIKSKSNVIIIL</sequence>
<organism evidence="1">
    <name type="scientific">Lepeophtheirus salmonis</name>
    <name type="common">Salmon louse</name>
    <name type="synonym">Caligus salmonis</name>
    <dbReference type="NCBI Taxonomy" id="72036"/>
    <lineage>
        <taxon>Eukaryota</taxon>
        <taxon>Metazoa</taxon>
        <taxon>Ecdysozoa</taxon>
        <taxon>Arthropoda</taxon>
        <taxon>Crustacea</taxon>
        <taxon>Multicrustacea</taxon>
        <taxon>Hexanauplia</taxon>
        <taxon>Copepoda</taxon>
        <taxon>Siphonostomatoida</taxon>
        <taxon>Caligidae</taxon>
        <taxon>Lepeophtheirus</taxon>
    </lineage>
</organism>
<dbReference type="AlphaFoldDB" id="A0A0K2TU77"/>